<feature type="transmembrane region" description="Helical" evidence="5">
    <location>
        <begin position="48"/>
        <end position="70"/>
    </location>
</feature>
<evidence type="ECO:0000256" key="3">
    <source>
        <dbReference type="ARBA" id="ARBA00022989"/>
    </source>
</evidence>
<dbReference type="Gene3D" id="1.20.1070.10">
    <property type="entry name" value="Rhodopsin 7-helix transmembrane proteins"/>
    <property type="match status" value="1"/>
</dbReference>
<feature type="domain" description="Glucose receptor Git3-like N-terminal" evidence="6">
    <location>
        <begin position="13"/>
        <end position="191"/>
    </location>
</feature>
<gene>
    <name evidence="7" type="ORF">BDQ12DRAFT_693600</name>
</gene>
<evidence type="ECO:0000256" key="1">
    <source>
        <dbReference type="ARBA" id="ARBA00004141"/>
    </source>
</evidence>
<dbReference type="GO" id="GO:0007189">
    <property type="term" value="P:adenylate cyclase-activating G protein-coupled receptor signaling pathway"/>
    <property type="evidence" value="ECO:0007669"/>
    <property type="project" value="TreeGrafter"/>
</dbReference>
<evidence type="ECO:0000256" key="4">
    <source>
        <dbReference type="ARBA" id="ARBA00023136"/>
    </source>
</evidence>
<feature type="transmembrane region" description="Helical" evidence="5">
    <location>
        <begin position="90"/>
        <end position="110"/>
    </location>
</feature>
<dbReference type="InterPro" id="IPR023041">
    <property type="entry name" value="Glucose_rcpt_Git3-like_N"/>
</dbReference>
<keyword evidence="4 5" id="KW-0472">Membrane</keyword>
<dbReference type="GO" id="GO:0004930">
    <property type="term" value="F:G protein-coupled receptor activity"/>
    <property type="evidence" value="ECO:0007669"/>
    <property type="project" value="TreeGrafter"/>
</dbReference>
<dbReference type="EMBL" id="ML213711">
    <property type="protein sequence ID" value="TFK31746.1"/>
    <property type="molecule type" value="Genomic_DNA"/>
</dbReference>
<sequence length="209" mass="23502">MASENRLPTALASVYLTGSLLSLVGTGFILLCYLLLPMKRHFRHVLIINLMTSGFLHALNTSLSGFWIVVRGQGLQEGSLCVANGFIGQLSGRGVDCTVLAIALVTVYTITRHNTMGPVNAIWDWSTIFRVTFAIWMMPIITSCIALGMKWYSPASGTWCFIVDDPRYLRYLLTYGWRFLFISINIGLYIYLVRRGAEFCDRQLILTTI</sequence>
<comment type="subcellular location">
    <subcellularLocation>
        <location evidence="1">Membrane</location>
        <topology evidence="1">Multi-pass membrane protein</topology>
    </subcellularLocation>
</comment>
<keyword evidence="7" id="KW-0675">Receptor</keyword>
<reference evidence="7 8" key="1">
    <citation type="journal article" date="2019" name="Nat. Ecol. Evol.">
        <title>Megaphylogeny resolves global patterns of mushroom evolution.</title>
        <authorList>
            <person name="Varga T."/>
            <person name="Krizsan K."/>
            <person name="Foldi C."/>
            <person name="Dima B."/>
            <person name="Sanchez-Garcia M."/>
            <person name="Sanchez-Ramirez S."/>
            <person name="Szollosi G.J."/>
            <person name="Szarkandi J.G."/>
            <person name="Papp V."/>
            <person name="Albert L."/>
            <person name="Andreopoulos W."/>
            <person name="Angelini C."/>
            <person name="Antonin V."/>
            <person name="Barry K.W."/>
            <person name="Bougher N.L."/>
            <person name="Buchanan P."/>
            <person name="Buyck B."/>
            <person name="Bense V."/>
            <person name="Catcheside P."/>
            <person name="Chovatia M."/>
            <person name="Cooper J."/>
            <person name="Damon W."/>
            <person name="Desjardin D."/>
            <person name="Finy P."/>
            <person name="Geml J."/>
            <person name="Haridas S."/>
            <person name="Hughes K."/>
            <person name="Justo A."/>
            <person name="Karasinski D."/>
            <person name="Kautmanova I."/>
            <person name="Kiss B."/>
            <person name="Kocsube S."/>
            <person name="Kotiranta H."/>
            <person name="LaButti K.M."/>
            <person name="Lechner B.E."/>
            <person name="Liimatainen K."/>
            <person name="Lipzen A."/>
            <person name="Lukacs Z."/>
            <person name="Mihaltcheva S."/>
            <person name="Morgado L.N."/>
            <person name="Niskanen T."/>
            <person name="Noordeloos M.E."/>
            <person name="Ohm R.A."/>
            <person name="Ortiz-Santana B."/>
            <person name="Ovrebo C."/>
            <person name="Racz N."/>
            <person name="Riley R."/>
            <person name="Savchenko A."/>
            <person name="Shiryaev A."/>
            <person name="Soop K."/>
            <person name="Spirin V."/>
            <person name="Szebenyi C."/>
            <person name="Tomsovsky M."/>
            <person name="Tulloss R.E."/>
            <person name="Uehling J."/>
            <person name="Grigoriev I.V."/>
            <person name="Vagvolgyi C."/>
            <person name="Papp T."/>
            <person name="Martin F.M."/>
            <person name="Miettinen O."/>
            <person name="Hibbett D.S."/>
            <person name="Nagy L.G."/>
        </authorList>
    </citation>
    <scope>NUCLEOTIDE SEQUENCE [LARGE SCALE GENOMIC DNA]</scope>
    <source>
        <strain evidence="7 8">CBS 166.37</strain>
    </source>
</reference>
<dbReference type="STRING" id="68775.A0A5C3LIM7"/>
<dbReference type="Pfam" id="PF11710">
    <property type="entry name" value="Git3"/>
    <property type="match status" value="1"/>
</dbReference>
<evidence type="ECO:0000313" key="8">
    <source>
        <dbReference type="Proteomes" id="UP000308652"/>
    </source>
</evidence>
<dbReference type="AlphaFoldDB" id="A0A5C3LIM7"/>
<keyword evidence="8" id="KW-1185">Reference proteome</keyword>
<feature type="transmembrane region" description="Helical" evidence="5">
    <location>
        <begin position="172"/>
        <end position="192"/>
    </location>
</feature>
<dbReference type="PANTHER" id="PTHR23112">
    <property type="entry name" value="G PROTEIN-COUPLED RECEPTOR 157-RELATED"/>
    <property type="match status" value="1"/>
</dbReference>
<organism evidence="7 8">
    <name type="scientific">Crucibulum laeve</name>
    <dbReference type="NCBI Taxonomy" id="68775"/>
    <lineage>
        <taxon>Eukaryota</taxon>
        <taxon>Fungi</taxon>
        <taxon>Dikarya</taxon>
        <taxon>Basidiomycota</taxon>
        <taxon>Agaricomycotina</taxon>
        <taxon>Agaricomycetes</taxon>
        <taxon>Agaricomycetidae</taxon>
        <taxon>Agaricales</taxon>
        <taxon>Agaricineae</taxon>
        <taxon>Nidulariaceae</taxon>
        <taxon>Crucibulum</taxon>
    </lineage>
</organism>
<dbReference type="Proteomes" id="UP000308652">
    <property type="component" value="Unassembled WGS sequence"/>
</dbReference>
<keyword evidence="3 5" id="KW-1133">Transmembrane helix</keyword>
<evidence type="ECO:0000256" key="5">
    <source>
        <dbReference type="SAM" id="Phobius"/>
    </source>
</evidence>
<accession>A0A5C3LIM7</accession>
<dbReference type="SUPFAM" id="SSF81321">
    <property type="entry name" value="Family A G protein-coupled receptor-like"/>
    <property type="match status" value="1"/>
</dbReference>
<feature type="transmembrane region" description="Helical" evidence="5">
    <location>
        <begin position="131"/>
        <end position="152"/>
    </location>
</feature>
<feature type="transmembrane region" description="Helical" evidence="5">
    <location>
        <begin position="12"/>
        <end position="36"/>
    </location>
</feature>
<evidence type="ECO:0000256" key="2">
    <source>
        <dbReference type="ARBA" id="ARBA00022692"/>
    </source>
</evidence>
<evidence type="ECO:0000259" key="6">
    <source>
        <dbReference type="Pfam" id="PF11710"/>
    </source>
</evidence>
<name>A0A5C3LIM7_9AGAR</name>
<protein>
    <submittedName>
        <fullName evidence="7">Glucose receptor Git3</fullName>
    </submittedName>
</protein>
<evidence type="ECO:0000313" key="7">
    <source>
        <dbReference type="EMBL" id="TFK31746.1"/>
    </source>
</evidence>
<proteinExistence type="predicted"/>
<dbReference type="PANTHER" id="PTHR23112:SF37">
    <property type="entry name" value="G PROTEIN-COUPLED RECEPTOR GPR1"/>
    <property type="match status" value="1"/>
</dbReference>
<dbReference type="OrthoDB" id="2908662at2759"/>
<dbReference type="GO" id="GO:0005886">
    <property type="term" value="C:plasma membrane"/>
    <property type="evidence" value="ECO:0007669"/>
    <property type="project" value="TreeGrafter"/>
</dbReference>
<keyword evidence="2 5" id="KW-0812">Transmembrane</keyword>